<dbReference type="Gene3D" id="3.40.50.740">
    <property type="match status" value="1"/>
</dbReference>
<comment type="caution">
    <text evidence="3">The sequence shown here is derived from an EMBL/GenBank/DDBJ whole genome shotgun (WGS) entry which is preliminary data.</text>
</comment>
<dbReference type="CDD" id="cd02761">
    <property type="entry name" value="MopB_FmdB-FwdB"/>
    <property type="match status" value="1"/>
</dbReference>
<dbReference type="RefSeq" id="WP_316965591.1">
    <property type="nucleotide sequence ID" value="NZ_JARFPK010000004.1"/>
</dbReference>
<name>A0ABT5X553_9EURY</name>
<dbReference type="EMBL" id="JARFPK010000004">
    <property type="protein sequence ID" value="MDF0589830.1"/>
    <property type="molecule type" value="Genomic_DNA"/>
</dbReference>
<evidence type="ECO:0000313" key="3">
    <source>
        <dbReference type="EMBL" id="MDF0589830.1"/>
    </source>
</evidence>
<reference evidence="3 4" key="1">
    <citation type="submission" date="2023-03" db="EMBL/GenBank/DDBJ databases">
        <title>WGS of Methanotrichaceae archaeon Mx.</title>
        <authorList>
            <person name="Sorokin D.Y."/>
            <person name="Merkel A.Y."/>
        </authorList>
    </citation>
    <scope>NUCLEOTIDE SEQUENCE [LARGE SCALE GENOMIC DNA]</scope>
    <source>
        <strain evidence="3 4">Mx</strain>
    </source>
</reference>
<evidence type="ECO:0000256" key="1">
    <source>
        <dbReference type="ARBA" id="ARBA00023002"/>
    </source>
</evidence>
<evidence type="ECO:0000313" key="4">
    <source>
        <dbReference type="Proteomes" id="UP001220010"/>
    </source>
</evidence>
<accession>A0ABT5X553</accession>
<dbReference type="PANTHER" id="PTHR43105">
    <property type="entry name" value="RESPIRATORY NITRATE REDUCTASE"/>
    <property type="match status" value="1"/>
</dbReference>
<dbReference type="SUPFAM" id="SSF53706">
    <property type="entry name" value="Formate dehydrogenase/DMSO reductase, domains 1-3"/>
    <property type="match status" value="1"/>
</dbReference>
<dbReference type="Proteomes" id="UP001220010">
    <property type="component" value="Unassembled WGS sequence"/>
</dbReference>
<feature type="domain" description="Molybdopterin oxidoreductase" evidence="2">
    <location>
        <begin position="48"/>
        <end position="400"/>
    </location>
</feature>
<proteinExistence type="predicted"/>
<dbReference type="InterPro" id="IPR016457">
    <property type="entry name" value="Formylmethanofuran_DH_bsu"/>
</dbReference>
<dbReference type="GO" id="GO:0018493">
    <property type="term" value="F:formylmethanofuran dehydrogenase activity"/>
    <property type="evidence" value="ECO:0007669"/>
    <property type="project" value="UniProtKB-EC"/>
</dbReference>
<organism evidence="3 4">
    <name type="scientific">Candidatus Methanocrinis natronophilus</name>
    <dbReference type="NCBI Taxonomy" id="3033396"/>
    <lineage>
        <taxon>Archaea</taxon>
        <taxon>Methanobacteriati</taxon>
        <taxon>Methanobacteriota</taxon>
        <taxon>Stenosarchaea group</taxon>
        <taxon>Methanomicrobia</taxon>
        <taxon>Methanotrichales</taxon>
        <taxon>Methanotrichaceae</taxon>
        <taxon>Methanocrinis</taxon>
    </lineage>
</organism>
<keyword evidence="1 3" id="KW-0560">Oxidoreductase</keyword>
<keyword evidence="4" id="KW-1185">Reference proteome</keyword>
<dbReference type="InterPro" id="IPR006656">
    <property type="entry name" value="Mopterin_OxRdtase"/>
</dbReference>
<dbReference type="NCBIfam" id="TIGR03129">
    <property type="entry name" value="one_C_dehyd_B"/>
    <property type="match status" value="1"/>
</dbReference>
<dbReference type="PIRSF" id="PIRSF005646">
    <property type="entry name" value="FwdB"/>
    <property type="match status" value="1"/>
</dbReference>
<evidence type="ECO:0000259" key="2">
    <source>
        <dbReference type="Pfam" id="PF00384"/>
    </source>
</evidence>
<dbReference type="PANTHER" id="PTHR43105:SF14">
    <property type="entry name" value="FORMATE DEHYDROGENASE H"/>
    <property type="match status" value="1"/>
</dbReference>
<dbReference type="Gene3D" id="3.30.200.210">
    <property type="match status" value="1"/>
</dbReference>
<dbReference type="Pfam" id="PF00384">
    <property type="entry name" value="Molybdopterin"/>
    <property type="match status" value="1"/>
</dbReference>
<dbReference type="InterPro" id="IPR050123">
    <property type="entry name" value="Prok_molybdopt-oxidoreductase"/>
</dbReference>
<dbReference type="EC" id="1.2.7.12" evidence="3"/>
<protein>
    <submittedName>
        <fullName evidence="3">Formylmethanofuran dehydrogenase subunit B</fullName>
        <ecNumber evidence="3">1.2.7.12</ecNumber>
    </submittedName>
</protein>
<dbReference type="Gene3D" id="3.40.228.10">
    <property type="entry name" value="Dimethylsulfoxide Reductase, domain 2"/>
    <property type="match status" value="2"/>
</dbReference>
<gene>
    <name evidence="3" type="ORF">P0O15_01380</name>
</gene>
<sequence>MTFKNIICPVCGASCDDIQVEIAGGGIRVKNACRMGNAKFQEISSPHRIREPMIRDGGRMRAASFDEAVDRAASILVEAKRPLIFMGCETSSEAMEVGLHLGEHLGAVVDSNSTVCHGPTAMGIQEAGRVGATAGQAKSRADLAVYWGSNPLESMPRHMSRYAVFPRGHWTRRGRFDRTVITVDPRRTITAENSDLHIQLKPNTDYELISALLTLLHGKRPHDSVEEITGISISRMEEMLEMMKSSNFGVIYVGLGIASSYGKHRNAEAAFNLVKELNATTKFVIGALRGHCNVAGFNQIASYLYGYPFGLDFSRGYPRYNPGEFTAVDLLREKDVDAALIVSADLVSHFPADCAEYLAEIPVACIEIAPTPTTMISDVIIPGVIDAMECDGTFYRLDDVPIYFRPFTTSPFSFTESNEDTMRRIFDRTRDSLKSSNLAEE</sequence>